<dbReference type="AlphaFoldDB" id="A0A2A2LG36"/>
<comment type="caution">
    <text evidence="2">The sequence shown here is derived from an EMBL/GenBank/DDBJ whole genome shotgun (WGS) entry which is preliminary data.</text>
</comment>
<gene>
    <name evidence="2" type="ORF">WR25_19857</name>
</gene>
<dbReference type="Proteomes" id="UP000218231">
    <property type="component" value="Unassembled WGS sequence"/>
</dbReference>
<organism evidence="2 3">
    <name type="scientific">Diploscapter pachys</name>
    <dbReference type="NCBI Taxonomy" id="2018661"/>
    <lineage>
        <taxon>Eukaryota</taxon>
        <taxon>Metazoa</taxon>
        <taxon>Ecdysozoa</taxon>
        <taxon>Nematoda</taxon>
        <taxon>Chromadorea</taxon>
        <taxon>Rhabditida</taxon>
        <taxon>Rhabditina</taxon>
        <taxon>Rhabditomorpha</taxon>
        <taxon>Rhabditoidea</taxon>
        <taxon>Rhabditidae</taxon>
        <taxon>Diploscapter</taxon>
    </lineage>
</organism>
<keyword evidence="3" id="KW-1185">Reference proteome</keyword>
<name>A0A2A2LG36_9BILA</name>
<keyword evidence="1" id="KW-1133">Transmembrane helix</keyword>
<proteinExistence type="predicted"/>
<feature type="transmembrane region" description="Helical" evidence="1">
    <location>
        <begin position="12"/>
        <end position="35"/>
    </location>
</feature>
<keyword evidence="1" id="KW-0812">Transmembrane</keyword>
<keyword evidence="1" id="KW-0472">Membrane</keyword>
<dbReference type="EMBL" id="LIAE01006803">
    <property type="protein sequence ID" value="PAV85182.1"/>
    <property type="molecule type" value="Genomic_DNA"/>
</dbReference>
<evidence type="ECO:0000313" key="2">
    <source>
        <dbReference type="EMBL" id="PAV85182.1"/>
    </source>
</evidence>
<reference evidence="2 3" key="1">
    <citation type="journal article" date="2017" name="Curr. Biol.">
        <title>Genome architecture and evolution of a unichromosomal asexual nematode.</title>
        <authorList>
            <person name="Fradin H."/>
            <person name="Zegar C."/>
            <person name="Gutwein M."/>
            <person name="Lucas J."/>
            <person name="Kovtun M."/>
            <person name="Corcoran D."/>
            <person name="Baugh L.R."/>
            <person name="Kiontke K."/>
            <person name="Gunsalus K."/>
            <person name="Fitch D.H."/>
            <person name="Piano F."/>
        </authorList>
    </citation>
    <scope>NUCLEOTIDE SEQUENCE [LARGE SCALE GENOMIC DNA]</scope>
    <source>
        <strain evidence="2">PF1309</strain>
    </source>
</reference>
<evidence type="ECO:0000256" key="1">
    <source>
        <dbReference type="SAM" id="Phobius"/>
    </source>
</evidence>
<protein>
    <submittedName>
        <fullName evidence="2">Uncharacterized protein</fullName>
    </submittedName>
</protein>
<evidence type="ECO:0000313" key="3">
    <source>
        <dbReference type="Proteomes" id="UP000218231"/>
    </source>
</evidence>
<accession>A0A2A2LG36</accession>
<sequence>MLMMTIELDHRYWRAAWLLWLSSSMTFTGFIVILLGNSCELIDMGECWSIGGTCSNSGGNGFMYCGRLTILMIGDTISIGGGSNFRSLRSFACWIFNDIFEFATTGIGFLTT</sequence>